<gene>
    <name evidence="4" type="ORF">PZA18_18750</name>
</gene>
<protein>
    <submittedName>
        <fullName evidence="4">GNAT family N-acetyltransferase</fullName>
    </submittedName>
</protein>
<dbReference type="PANTHER" id="PTHR43877:SF2">
    <property type="entry name" value="AMINOALKYLPHOSPHONATE N-ACETYLTRANSFERASE-RELATED"/>
    <property type="match status" value="1"/>
</dbReference>
<keyword evidence="1" id="KW-0808">Transferase</keyword>
<feature type="domain" description="N-acetyltransferase" evidence="3">
    <location>
        <begin position="5"/>
        <end position="149"/>
    </location>
</feature>
<dbReference type="Proteomes" id="UP001172778">
    <property type="component" value="Unassembled WGS sequence"/>
</dbReference>
<accession>A0ABT7E591</accession>
<dbReference type="PROSITE" id="PS51186">
    <property type="entry name" value="GNAT"/>
    <property type="match status" value="1"/>
</dbReference>
<evidence type="ECO:0000313" key="5">
    <source>
        <dbReference type="Proteomes" id="UP001172778"/>
    </source>
</evidence>
<evidence type="ECO:0000259" key="3">
    <source>
        <dbReference type="PROSITE" id="PS51186"/>
    </source>
</evidence>
<dbReference type="RefSeq" id="WP_284102402.1">
    <property type="nucleotide sequence ID" value="NZ_JARRAF010000030.1"/>
</dbReference>
<organism evidence="4 5">
    <name type="scientific">Parachitinimonas caeni</name>
    <dbReference type="NCBI Taxonomy" id="3031301"/>
    <lineage>
        <taxon>Bacteria</taxon>
        <taxon>Pseudomonadati</taxon>
        <taxon>Pseudomonadota</taxon>
        <taxon>Betaproteobacteria</taxon>
        <taxon>Neisseriales</taxon>
        <taxon>Chitinibacteraceae</taxon>
        <taxon>Parachitinimonas</taxon>
    </lineage>
</organism>
<dbReference type="EMBL" id="JARRAF010000030">
    <property type="protein sequence ID" value="MDK2126087.1"/>
    <property type="molecule type" value="Genomic_DNA"/>
</dbReference>
<reference evidence="4" key="1">
    <citation type="submission" date="2023-03" db="EMBL/GenBank/DDBJ databases">
        <title>Chitinimonas shenzhenensis gen. nov., sp. nov., a novel member of family Burkholderiaceae isolated from activated sludge collected in Shen Zhen, China.</title>
        <authorList>
            <person name="Wang X."/>
        </authorList>
    </citation>
    <scope>NUCLEOTIDE SEQUENCE</scope>
    <source>
        <strain evidence="4">DQS-5</strain>
    </source>
</reference>
<proteinExistence type="predicted"/>
<comment type="caution">
    <text evidence="4">The sequence shown here is derived from an EMBL/GenBank/DDBJ whole genome shotgun (WGS) entry which is preliminary data.</text>
</comment>
<dbReference type="InterPro" id="IPR050832">
    <property type="entry name" value="Bact_Acetyltransf"/>
</dbReference>
<dbReference type="SUPFAM" id="SSF55729">
    <property type="entry name" value="Acyl-CoA N-acyltransferases (Nat)"/>
    <property type="match status" value="1"/>
</dbReference>
<keyword evidence="5" id="KW-1185">Reference proteome</keyword>
<dbReference type="CDD" id="cd04301">
    <property type="entry name" value="NAT_SF"/>
    <property type="match status" value="1"/>
</dbReference>
<evidence type="ECO:0000256" key="1">
    <source>
        <dbReference type="ARBA" id="ARBA00022679"/>
    </source>
</evidence>
<sequence length="149" mass="16605">MSTPFFIRPMQMGDFDTVADLSAELGYPVNSQQLFDNFGRAQSLHENAFFVAEATDARTVVGWLHAYGVAPFMAEPYAEIGGLVVAAAARKLGIGRALMQAAEQWASDNDYRHVRLRSGNHRPEAHLFYERIGYHPTRSSTMFKKPVPA</sequence>
<keyword evidence="2" id="KW-0012">Acyltransferase</keyword>
<name>A0ABT7E591_9NEIS</name>
<dbReference type="InterPro" id="IPR016181">
    <property type="entry name" value="Acyl_CoA_acyltransferase"/>
</dbReference>
<dbReference type="InterPro" id="IPR000182">
    <property type="entry name" value="GNAT_dom"/>
</dbReference>
<dbReference type="Pfam" id="PF00583">
    <property type="entry name" value="Acetyltransf_1"/>
    <property type="match status" value="1"/>
</dbReference>
<evidence type="ECO:0000313" key="4">
    <source>
        <dbReference type="EMBL" id="MDK2126087.1"/>
    </source>
</evidence>
<dbReference type="Gene3D" id="3.40.630.30">
    <property type="match status" value="1"/>
</dbReference>
<evidence type="ECO:0000256" key="2">
    <source>
        <dbReference type="ARBA" id="ARBA00023315"/>
    </source>
</evidence>
<dbReference type="PANTHER" id="PTHR43877">
    <property type="entry name" value="AMINOALKYLPHOSPHONATE N-ACETYLTRANSFERASE-RELATED-RELATED"/>
    <property type="match status" value="1"/>
</dbReference>